<dbReference type="Pfam" id="PF12826">
    <property type="entry name" value="HHH_2"/>
    <property type="match status" value="1"/>
</dbReference>
<feature type="binding site" evidence="14">
    <location>
        <position position="435"/>
    </location>
    <ligand>
        <name>Zn(2+)</name>
        <dbReference type="ChEBI" id="CHEBI:29105"/>
    </ligand>
</feature>
<dbReference type="InterPro" id="IPR003583">
    <property type="entry name" value="Hlx-hairpin-Hlx_DNA-bd_motif"/>
</dbReference>
<comment type="similarity">
    <text evidence="13 14">Belongs to the NAD-dependent DNA ligase family. LigA subfamily.</text>
</comment>
<dbReference type="InterPro" id="IPR004150">
    <property type="entry name" value="NAD_DNA_ligase_OB"/>
</dbReference>
<dbReference type="InterPro" id="IPR012340">
    <property type="entry name" value="NA-bd_OB-fold"/>
</dbReference>
<dbReference type="EC" id="6.5.1.2" evidence="2 14"/>
<keyword evidence="5 14" id="KW-0235">DNA replication</keyword>
<dbReference type="Pfam" id="PF03120">
    <property type="entry name" value="OB_DNA_ligase"/>
    <property type="match status" value="1"/>
</dbReference>
<keyword evidence="14" id="KW-0464">Manganese</keyword>
<dbReference type="Pfam" id="PF00533">
    <property type="entry name" value="BRCT"/>
    <property type="match status" value="1"/>
</dbReference>
<dbReference type="InterPro" id="IPR001357">
    <property type="entry name" value="BRCT_dom"/>
</dbReference>
<feature type="binding site" evidence="14">
    <location>
        <position position="114"/>
    </location>
    <ligand>
        <name>NAD(+)</name>
        <dbReference type="ChEBI" id="CHEBI:57540"/>
    </ligand>
</feature>
<dbReference type="GO" id="GO:0006260">
    <property type="term" value="P:DNA replication"/>
    <property type="evidence" value="ECO:0007669"/>
    <property type="project" value="UniProtKB-KW"/>
</dbReference>
<feature type="binding site" evidence="14">
    <location>
        <position position="432"/>
    </location>
    <ligand>
        <name>Zn(2+)</name>
        <dbReference type="ChEBI" id="CHEBI:29105"/>
    </ligand>
</feature>
<protein>
    <recommendedName>
        <fullName evidence="3 14">DNA ligase</fullName>
        <ecNumber evidence="2 14">6.5.1.2</ecNumber>
    </recommendedName>
    <alternativeName>
        <fullName evidence="14">Polydeoxyribonucleotide synthase [NAD(+)]</fullName>
    </alternativeName>
</protein>
<evidence type="ECO:0000256" key="12">
    <source>
        <dbReference type="ARBA" id="ARBA00034005"/>
    </source>
</evidence>
<dbReference type="NCBIfam" id="NF005932">
    <property type="entry name" value="PRK07956.1"/>
    <property type="match status" value="1"/>
</dbReference>
<dbReference type="InterPro" id="IPR033136">
    <property type="entry name" value="DNA_ligase_CS"/>
</dbReference>
<dbReference type="InterPro" id="IPR036420">
    <property type="entry name" value="BRCT_dom_sf"/>
</dbReference>
<feature type="binding site" evidence="14">
    <location>
        <begin position="83"/>
        <end position="84"/>
    </location>
    <ligand>
        <name>NAD(+)</name>
        <dbReference type="ChEBI" id="CHEBI:57540"/>
    </ligand>
</feature>
<comment type="caution">
    <text evidence="14">Lacks conserved residue(s) required for the propagation of feature annotation.</text>
</comment>
<evidence type="ECO:0000256" key="8">
    <source>
        <dbReference type="ARBA" id="ARBA00022833"/>
    </source>
</evidence>
<dbReference type="SUPFAM" id="SSF50249">
    <property type="entry name" value="Nucleic acid-binding proteins"/>
    <property type="match status" value="1"/>
</dbReference>
<comment type="catalytic activity">
    <reaction evidence="12 14 15">
        <text>NAD(+) + (deoxyribonucleotide)n-3'-hydroxyl + 5'-phospho-(deoxyribonucleotide)m = (deoxyribonucleotide)n+m + AMP + beta-nicotinamide D-nucleotide.</text>
        <dbReference type="EC" id="6.5.1.2"/>
    </reaction>
</comment>
<dbReference type="Gene3D" id="6.20.10.30">
    <property type="match status" value="1"/>
</dbReference>
<dbReference type="Gene3D" id="1.10.287.610">
    <property type="entry name" value="Helix hairpin bin"/>
    <property type="match status" value="1"/>
</dbReference>
<feature type="binding site" evidence="14">
    <location>
        <position position="338"/>
    </location>
    <ligand>
        <name>NAD(+)</name>
        <dbReference type="ChEBI" id="CHEBI:57540"/>
    </ligand>
</feature>
<dbReference type="GO" id="GO:0003677">
    <property type="term" value="F:DNA binding"/>
    <property type="evidence" value="ECO:0007669"/>
    <property type="project" value="InterPro"/>
</dbReference>
<dbReference type="InterPro" id="IPR018239">
    <property type="entry name" value="DNA_ligase_AS"/>
</dbReference>
<evidence type="ECO:0000313" key="18">
    <source>
        <dbReference type="EMBL" id="PIP60642.1"/>
    </source>
</evidence>
<feature type="active site" description="N6-AMP-lysine intermediate" evidence="14">
    <location>
        <position position="116"/>
    </location>
</feature>
<proteinExistence type="inferred from homology"/>
<keyword evidence="4 14" id="KW-0436">Ligase</keyword>
<comment type="function">
    <text evidence="1 14">DNA ligase that catalyzes the formation of phosphodiester linkages between 5'-phosphoryl and 3'-hydroxyl groups in double-stranded DNA using NAD as a coenzyme and as the energy source for the reaction. It is essential for DNA replication and repair of damaged DNA.</text>
</comment>
<keyword evidence="16" id="KW-0175">Coiled coil</keyword>
<dbReference type="InterPro" id="IPR001679">
    <property type="entry name" value="DNA_ligase"/>
</dbReference>
<dbReference type="Proteomes" id="UP000231581">
    <property type="component" value="Unassembled WGS sequence"/>
</dbReference>
<keyword evidence="6 14" id="KW-0479">Metal-binding</keyword>
<keyword evidence="10 14" id="KW-0520">NAD</keyword>
<dbReference type="InterPro" id="IPR013840">
    <property type="entry name" value="DNAligase_N"/>
</dbReference>
<keyword evidence="8 14" id="KW-0862">Zinc</keyword>
<dbReference type="Gene3D" id="3.30.470.30">
    <property type="entry name" value="DNA ligase/mRNA capping enzyme"/>
    <property type="match status" value="1"/>
</dbReference>
<keyword evidence="7 14" id="KW-0227">DNA damage</keyword>
<dbReference type="GO" id="GO:0003911">
    <property type="term" value="F:DNA ligase (NAD+) activity"/>
    <property type="evidence" value="ECO:0007669"/>
    <property type="project" value="UniProtKB-UniRule"/>
</dbReference>
<keyword evidence="9 14" id="KW-0460">Magnesium</keyword>
<reference evidence="18 19" key="1">
    <citation type="submission" date="2017-09" db="EMBL/GenBank/DDBJ databases">
        <title>Depth-based differentiation of microbial function through sediment-hosted aquifers and enrichment of novel symbionts in the deep terrestrial subsurface.</title>
        <authorList>
            <person name="Probst A.J."/>
            <person name="Ladd B."/>
            <person name="Jarett J.K."/>
            <person name="Geller-Mcgrath D.E."/>
            <person name="Sieber C.M."/>
            <person name="Emerson J.B."/>
            <person name="Anantharaman K."/>
            <person name="Thomas B.C."/>
            <person name="Malmstrom R."/>
            <person name="Stieglmeier M."/>
            <person name="Klingl A."/>
            <person name="Woyke T."/>
            <person name="Ryan C.M."/>
            <person name="Banfield J.F."/>
        </authorList>
    </citation>
    <scope>NUCLEOTIDE SEQUENCE [LARGE SCALE GENOMIC DNA]</scope>
    <source>
        <strain evidence="18">CG22_combo_CG10-13_8_21_14_all_47_17</strain>
    </source>
</reference>
<dbReference type="GO" id="GO:0046872">
    <property type="term" value="F:metal ion binding"/>
    <property type="evidence" value="ECO:0007669"/>
    <property type="project" value="UniProtKB-KW"/>
</dbReference>
<evidence type="ECO:0000313" key="19">
    <source>
        <dbReference type="Proteomes" id="UP000231581"/>
    </source>
</evidence>
<evidence type="ECO:0000256" key="6">
    <source>
        <dbReference type="ARBA" id="ARBA00022723"/>
    </source>
</evidence>
<evidence type="ECO:0000256" key="1">
    <source>
        <dbReference type="ARBA" id="ARBA00004067"/>
    </source>
</evidence>
<dbReference type="SMART" id="SM00532">
    <property type="entry name" value="LIGANc"/>
    <property type="match status" value="1"/>
</dbReference>
<feature type="binding site" evidence="14">
    <location>
        <position position="137"/>
    </location>
    <ligand>
        <name>NAD(+)</name>
        <dbReference type="ChEBI" id="CHEBI:57540"/>
    </ligand>
</feature>
<dbReference type="PANTHER" id="PTHR23389:SF9">
    <property type="entry name" value="DNA LIGASE"/>
    <property type="match status" value="1"/>
</dbReference>
<evidence type="ECO:0000256" key="16">
    <source>
        <dbReference type="SAM" id="Coils"/>
    </source>
</evidence>
<accession>A0A2H0BSJ1</accession>
<dbReference type="CDD" id="cd17748">
    <property type="entry name" value="BRCT_DNA_ligase_like"/>
    <property type="match status" value="1"/>
</dbReference>
<dbReference type="Gene3D" id="3.40.50.10190">
    <property type="entry name" value="BRCT domain"/>
    <property type="match status" value="1"/>
</dbReference>
<feature type="binding site" evidence="14">
    <location>
        <position position="455"/>
    </location>
    <ligand>
        <name>Zn(2+)</name>
        <dbReference type="ChEBI" id="CHEBI:29105"/>
    </ligand>
</feature>
<comment type="cofactor">
    <cofactor evidence="14">
        <name>Mg(2+)</name>
        <dbReference type="ChEBI" id="CHEBI:18420"/>
    </cofactor>
    <cofactor evidence="14">
        <name>Mn(2+)</name>
        <dbReference type="ChEBI" id="CHEBI:29035"/>
    </cofactor>
</comment>
<dbReference type="PROSITE" id="PS50172">
    <property type="entry name" value="BRCT"/>
    <property type="match status" value="1"/>
</dbReference>
<feature type="coiled-coil region" evidence="16">
    <location>
        <begin position="3"/>
        <end position="50"/>
    </location>
</feature>
<name>A0A2H0BSJ1_9BACT</name>
<dbReference type="SMART" id="SM00292">
    <property type="entry name" value="BRCT"/>
    <property type="match status" value="1"/>
</dbReference>
<dbReference type="Gene3D" id="2.40.50.140">
    <property type="entry name" value="Nucleic acid-binding proteins"/>
    <property type="match status" value="1"/>
</dbReference>
<feature type="binding site" evidence="14">
    <location>
        <position position="200"/>
    </location>
    <ligand>
        <name>NAD(+)</name>
        <dbReference type="ChEBI" id="CHEBI:57540"/>
    </ligand>
</feature>
<dbReference type="EMBL" id="PCSZ01000042">
    <property type="protein sequence ID" value="PIP60642.1"/>
    <property type="molecule type" value="Genomic_DNA"/>
</dbReference>
<dbReference type="InterPro" id="IPR010994">
    <property type="entry name" value="RuvA_2-like"/>
</dbReference>
<evidence type="ECO:0000256" key="2">
    <source>
        <dbReference type="ARBA" id="ARBA00012722"/>
    </source>
</evidence>
<dbReference type="InterPro" id="IPR013839">
    <property type="entry name" value="DNAligase_adenylation"/>
</dbReference>
<evidence type="ECO:0000256" key="15">
    <source>
        <dbReference type="RuleBase" id="RU000618"/>
    </source>
</evidence>
<evidence type="ECO:0000256" key="3">
    <source>
        <dbReference type="ARBA" id="ARBA00013308"/>
    </source>
</evidence>
<evidence type="ECO:0000256" key="14">
    <source>
        <dbReference type="HAMAP-Rule" id="MF_01588"/>
    </source>
</evidence>
<evidence type="ECO:0000259" key="17">
    <source>
        <dbReference type="PROSITE" id="PS50172"/>
    </source>
</evidence>
<gene>
    <name evidence="14" type="primary">ligA</name>
    <name evidence="18" type="ORF">COX00_02120</name>
</gene>
<dbReference type="AlphaFoldDB" id="A0A2H0BSJ1"/>
<dbReference type="InterPro" id="IPR004149">
    <property type="entry name" value="Znf_DNAligase_C4"/>
</dbReference>
<evidence type="ECO:0000256" key="9">
    <source>
        <dbReference type="ARBA" id="ARBA00022842"/>
    </source>
</evidence>
<dbReference type="PROSITE" id="PS01055">
    <property type="entry name" value="DNA_LIGASE_N1"/>
    <property type="match status" value="1"/>
</dbReference>
<dbReference type="SUPFAM" id="SSF56091">
    <property type="entry name" value="DNA ligase/mRNA capping enzyme, catalytic domain"/>
    <property type="match status" value="1"/>
</dbReference>
<dbReference type="PANTHER" id="PTHR23389">
    <property type="entry name" value="CHROMOSOME TRANSMISSION FIDELITY FACTOR 18"/>
    <property type="match status" value="1"/>
</dbReference>
<dbReference type="Pfam" id="PF03119">
    <property type="entry name" value="DNA_ligase_ZBD"/>
    <property type="match status" value="1"/>
</dbReference>
<dbReference type="Gene3D" id="1.10.150.20">
    <property type="entry name" value="5' to 3' exonuclease, C-terminal subdomain"/>
    <property type="match status" value="2"/>
</dbReference>
<dbReference type="InterPro" id="IPR041663">
    <property type="entry name" value="DisA/LigA_HHH"/>
</dbReference>
<comment type="caution">
    <text evidence="18">The sequence shown here is derived from an EMBL/GenBank/DDBJ whole genome shotgun (WGS) entry which is preliminary data.</text>
</comment>
<dbReference type="NCBIfam" id="TIGR00575">
    <property type="entry name" value="dnlj"/>
    <property type="match status" value="1"/>
</dbReference>
<dbReference type="GO" id="GO:0006281">
    <property type="term" value="P:DNA repair"/>
    <property type="evidence" value="ECO:0007669"/>
    <property type="project" value="UniProtKB-KW"/>
</dbReference>
<evidence type="ECO:0000256" key="10">
    <source>
        <dbReference type="ARBA" id="ARBA00023027"/>
    </source>
</evidence>
<evidence type="ECO:0000256" key="7">
    <source>
        <dbReference type="ARBA" id="ARBA00022763"/>
    </source>
</evidence>
<dbReference type="PROSITE" id="PS01056">
    <property type="entry name" value="DNA_LIGASE_N2"/>
    <property type="match status" value="1"/>
</dbReference>
<dbReference type="CDD" id="cd00114">
    <property type="entry name" value="LIGANc"/>
    <property type="match status" value="1"/>
</dbReference>
<dbReference type="Pfam" id="PF01653">
    <property type="entry name" value="DNA_ligase_aden"/>
    <property type="match status" value="2"/>
</dbReference>
<evidence type="ECO:0000256" key="13">
    <source>
        <dbReference type="ARBA" id="ARBA00060881"/>
    </source>
</evidence>
<dbReference type="HAMAP" id="MF_01588">
    <property type="entry name" value="DNA_ligase_A"/>
    <property type="match status" value="1"/>
</dbReference>
<dbReference type="FunFam" id="2.40.50.140:FF:000012">
    <property type="entry name" value="DNA ligase"/>
    <property type="match status" value="1"/>
</dbReference>
<sequence length="688" mass="76382">MNKADAKKRIEKLRQEISKYRYAYHVLDTLEISEAALDSLKHELYKLEQQFPELITPDSPTQRVAGKPLAGFKKVRHSARMLSIEDVFKREEADEWLARIQKLEPHAKFDFFAEVKMDGLAGSLVYEDGVFVQGSTRGDGTVGEDVTQNLRTIEAIPLSLRVPQPREIEAFLKKHHGHIQASRVREVLEQHAGRIEIRGEAYMTKSQLATLNKDLAKKQQPLLANPRNAAAGSIRQLDASVVAGRKLSFFGYAMVGDYGTTTHGQTHEMIALLGVPQNPHNRFCKNLDAVEALHAELYKKREKLDYWADGVVVNINEDAIFERLGVVGKTPRAMIAWKFPAEQATTIVRDIEVSVGRTGALTPVALLEPVPIQGTTVTHASLHNEDEIKRLGLKIGDTVIVEKAGDVIPKVMQVLPKLRTGKERAFYMPKSCPICGSSVERKEGEAIIRCTNSKCFAMQLAGLLHFVSAFDMRGLGEKIAEQLIQKGFVHQPSELFSLEAGDFLQLEGFAEISSNKLVKEIQAHREVELGRFINALGIPHVGAQTAEDLARHFGTIQNFLQVKADDLEEIDGVGEVVAESIMTYLQDAHHKQEIKDLLEAVHVKPATKREKTGPLLGTTWVFTGTFSSIAREVAKEKIRNLGGTISESVSKKTSFVVVGEEPGSKYDKAKKLGVGTLSEAQFLRKIHS</sequence>
<dbReference type="SMART" id="SM00278">
    <property type="entry name" value="HhH1"/>
    <property type="match status" value="4"/>
</dbReference>
<keyword evidence="11 14" id="KW-0234">DNA repair</keyword>
<dbReference type="SUPFAM" id="SSF52113">
    <property type="entry name" value="BRCT domain"/>
    <property type="match status" value="1"/>
</dbReference>
<evidence type="ECO:0000256" key="4">
    <source>
        <dbReference type="ARBA" id="ARBA00022598"/>
    </source>
</evidence>
<evidence type="ECO:0000256" key="11">
    <source>
        <dbReference type="ARBA" id="ARBA00023204"/>
    </source>
</evidence>
<dbReference type="SUPFAM" id="SSF47781">
    <property type="entry name" value="RuvA domain 2-like"/>
    <property type="match status" value="1"/>
</dbReference>
<evidence type="ECO:0000256" key="5">
    <source>
        <dbReference type="ARBA" id="ARBA00022705"/>
    </source>
</evidence>
<feature type="domain" description="BRCT" evidence="17">
    <location>
        <begin position="610"/>
        <end position="688"/>
    </location>
</feature>
<organism evidence="18 19">
    <name type="scientific">Candidatus Uhrbacteria bacterium CG22_combo_CG10-13_8_21_14_all_47_17</name>
    <dbReference type="NCBI Taxonomy" id="1975041"/>
    <lineage>
        <taxon>Bacteria</taxon>
        <taxon>Candidatus Uhriibacteriota</taxon>
    </lineage>
</organism>
<dbReference type="PIRSF" id="PIRSF001604">
    <property type="entry name" value="LigA"/>
    <property type="match status" value="1"/>
</dbReference>